<dbReference type="CDD" id="cd08771">
    <property type="entry name" value="DLP_1"/>
    <property type="match status" value="1"/>
</dbReference>
<protein>
    <submittedName>
        <fullName evidence="6">Uncharacterized protein</fullName>
    </submittedName>
</protein>
<dbReference type="InterPro" id="IPR022812">
    <property type="entry name" value="Dynamin"/>
</dbReference>
<dbReference type="PANTHER" id="PTHR11566:SF215">
    <property type="entry name" value="DYNAMIN GTPASE"/>
    <property type="match status" value="1"/>
</dbReference>
<dbReference type="GO" id="GO:0005739">
    <property type="term" value="C:mitochondrion"/>
    <property type="evidence" value="ECO:0007669"/>
    <property type="project" value="TreeGrafter"/>
</dbReference>
<dbReference type="InterPro" id="IPR030381">
    <property type="entry name" value="G_DYNAMIN_dom"/>
</dbReference>
<dbReference type="GO" id="GO:0005525">
    <property type="term" value="F:GTP binding"/>
    <property type="evidence" value="ECO:0007669"/>
    <property type="project" value="InterPro"/>
</dbReference>
<dbReference type="PROSITE" id="PS51718">
    <property type="entry name" value="G_DYNAMIN_2"/>
    <property type="match status" value="1"/>
</dbReference>
<gene>
    <name evidence="6" type="ORF">G6011_10984</name>
</gene>
<dbReference type="Pfam" id="PF01031">
    <property type="entry name" value="Dynamin_M"/>
    <property type="match status" value="1"/>
</dbReference>
<dbReference type="InterPro" id="IPR020850">
    <property type="entry name" value="GED_dom"/>
</dbReference>
<dbReference type="SUPFAM" id="SSF52540">
    <property type="entry name" value="P-loop containing nucleoside triphosphate hydrolases"/>
    <property type="match status" value="1"/>
</dbReference>
<dbReference type="GO" id="GO:0003924">
    <property type="term" value="F:GTPase activity"/>
    <property type="evidence" value="ECO:0007669"/>
    <property type="project" value="InterPro"/>
</dbReference>
<accession>A0AAD4NSU4</accession>
<evidence type="ECO:0000259" key="5">
    <source>
        <dbReference type="PROSITE" id="PS51718"/>
    </source>
</evidence>
<keyword evidence="2" id="KW-0342">GTP-binding</keyword>
<organism evidence="6 7">
    <name type="scientific">Alternaria panax</name>
    <dbReference type="NCBI Taxonomy" id="48097"/>
    <lineage>
        <taxon>Eukaryota</taxon>
        <taxon>Fungi</taxon>
        <taxon>Dikarya</taxon>
        <taxon>Ascomycota</taxon>
        <taxon>Pezizomycotina</taxon>
        <taxon>Dothideomycetes</taxon>
        <taxon>Pleosporomycetidae</taxon>
        <taxon>Pleosporales</taxon>
        <taxon>Pleosporineae</taxon>
        <taxon>Pleosporaceae</taxon>
        <taxon>Alternaria</taxon>
        <taxon>Alternaria sect. Panax</taxon>
    </lineage>
</organism>
<dbReference type="Gene3D" id="1.20.120.1240">
    <property type="entry name" value="Dynamin, middle domain"/>
    <property type="match status" value="1"/>
</dbReference>
<dbReference type="GO" id="GO:0000266">
    <property type="term" value="P:mitochondrial fission"/>
    <property type="evidence" value="ECO:0007669"/>
    <property type="project" value="TreeGrafter"/>
</dbReference>
<feature type="region of interest" description="Disordered" evidence="3">
    <location>
        <begin position="296"/>
        <end position="332"/>
    </location>
</feature>
<name>A0AAD4NSU4_9PLEO</name>
<dbReference type="Pfam" id="PF00350">
    <property type="entry name" value="Dynamin_N"/>
    <property type="match status" value="1"/>
</dbReference>
<dbReference type="PROSITE" id="PS51388">
    <property type="entry name" value="GED"/>
    <property type="match status" value="1"/>
</dbReference>
<evidence type="ECO:0000256" key="1">
    <source>
        <dbReference type="ARBA" id="ARBA00022741"/>
    </source>
</evidence>
<dbReference type="AlphaFoldDB" id="A0AAD4NSU4"/>
<proteinExistence type="predicted"/>
<feature type="compositionally biased region" description="Polar residues" evidence="3">
    <location>
        <begin position="319"/>
        <end position="332"/>
    </location>
</feature>
<keyword evidence="7" id="KW-1185">Reference proteome</keyword>
<dbReference type="EMBL" id="JAANER010000003">
    <property type="protein sequence ID" value="KAG9192250.1"/>
    <property type="molecule type" value="Genomic_DNA"/>
</dbReference>
<dbReference type="InterPro" id="IPR001401">
    <property type="entry name" value="Dynamin_GTPase"/>
</dbReference>
<dbReference type="GO" id="GO:0048312">
    <property type="term" value="P:intracellular distribution of mitochondria"/>
    <property type="evidence" value="ECO:0007669"/>
    <property type="project" value="TreeGrafter"/>
</dbReference>
<comment type="caution">
    <text evidence="6">The sequence shown here is derived from an EMBL/GenBank/DDBJ whole genome shotgun (WGS) entry which is preliminary data.</text>
</comment>
<dbReference type="Proteomes" id="UP001199106">
    <property type="component" value="Unassembled WGS sequence"/>
</dbReference>
<evidence type="ECO:0000256" key="2">
    <source>
        <dbReference type="ARBA" id="ARBA00023134"/>
    </source>
</evidence>
<dbReference type="InterPro" id="IPR027417">
    <property type="entry name" value="P-loop_NTPase"/>
</dbReference>
<reference evidence="6" key="1">
    <citation type="submission" date="2021-07" db="EMBL/GenBank/DDBJ databases">
        <title>Genome Resource of American Ginseng Black Spot Pathogen Alternaria panax.</title>
        <authorList>
            <person name="Qiu C."/>
            <person name="Wang W."/>
            <person name="Liu Z."/>
        </authorList>
    </citation>
    <scope>NUCLEOTIDE SEQUENCE</scope>
    <source>
        <strain evidence="6">BNCC115425</strain>
    </source>
</reference>
<feature type="compositionally biased region" description="Low complexity" evidence="3">
    <location>
        <begin position="304"/>
        <end position="317"/>
    </location>
</feature>
<dbReference type="GO" id="GO:0005874">
    <property type="term" value="C:microtubule"/>
    <property type="evidence" value="ECO:0007669"/>
    <property type="project" value="TreeGrafter"/>
</dbReference>
<dbReference type="GO" id="GO:0008017">
    <property type="term" value="F:microtubule binding"/>
    <property type="evidence" value="ECO:0007669"/>
    <property type="project" value="TreeGrafter"/>
</dbReference>
<dbReference type="GO" id="GO:0016559">
    <property type="term" value="P:peroxisome fission"/>
    <property type="evidence" value="ECO:0007669"/>
    <property type="project" value="TreeGrafter"/>
</dbReference>
<evidence type="ECO:0000256" key="3">
    <source>
        <dbReference type="SAM" id="MobiDB-lite"/>
    </source>
</evidence>
<dbReference type="Gene3D" id="3.40.50.300">
    <property type="entry name" value="P-loop containing nucleotide triphosphate hydrolases"/>
    <property type="match status" value="1"/>
</dbReference>
<evidence type="ECO:0000313" key="7">
    <source>
        <dbReference type="Proteomes" id="UP001199106"/>
    </source>
</evidence>
<dbReference type="InterPro" id="IPR000375">
    <property type="entry name" value="Dynamin_stalk"/>
</dbReference>
<evidence type="ECO:0000259" key="4">
    <source>
        <dbReference type="PROSITE" id="PS51388"/>
    </source>
</evidence>
<feature type="domain" description="GED" evidence="4">
    <location>
        <begin position="530"/>
        <end position="594"/>
    </location>
</feature>
<dbReference type="GO" id="GO:0016020">
    <property type="term" value="C:membrane"/>
    <property type="evidence" value="ECO:0007669"/>
    <property type="project" value="TreeGrafter"/>
</dbReference>
<dbReference type="GO" id="GO:0006897">
    <property type="term" value="P:endocytosis"/>
    <property type="evidence" value="ECO:0007669"/>
    <property type="project" value="TreeGrafter"/>
</dbReference>
<dbReference type="InterPro" id="IPR045063">
    <property type="entry name" value="Dynamin_N"/>
</dbReference>
<feature type="domain" description="Dynamin-type G" evidence="5">
    <location>
        <begin position="1"/>
        <end position="197"/>
    </location>
</feature>
<sequence>MGIPSPDEPKTHGQPAFSEHILRVELVDPDHNHLSIIDVPGIFRTPTEGLTTNEDIDLVKRMVRRFIQNERTIILAVIPANVDIATQEILNMAKDVDPQGQRTLGVLTKPDLVDRGAEKDVLELMHGKKHKLRLGYCMVRNRGQQERTICTSERHQKESLFFSSGPFSLVAKDRIGIPALHKRLRDLLQNITQREFPHVKREIYHRMTACEAELRSLGPSRENDYQQRLYLINMAVKFQTVTGYALDTRYGTDDLFDNGITRLATIIVTLNDHFSEAVRKNGCTVDFDSRTTQLLNLGVPHQPKSSSKNRASKSKSSGLPAQTQSTSWFPDASSGKTATGFFNVNDYPELEDVLYDSRPGEPEITEEILSWIEGIYKSSRGFELGTFDPSISPLLFKQQTINWEHLAMDYICDVILHIHGFCDRLLAHICMEERTRSSLWAVLIEDMIPIYKKAIDQVKFIIRTEREGNLITTNHYFSENLEKARAERLKKASEDVPQIAATFGLINLENVTTTDHLERISGISNLKHTVQDIHDILKAYYTVARKRFVDNVCMQATDYHLVSGPETPLKVFSPTFVGNLTSDQLEAIAGEDVN</sequence>
<keyword evidence="1" id="KW-0547">Nucleotide-binding</keyword>
<dbReference type="PRINTS" id="PR00195">
    <property type="entry name" value="DYNAMIN"/>
</dbReference>
<dbReference type="SMART" id="SM00053">
    <property type="entry name" value="DYNc"/>
    <property type="match status" value="1"/>
</dbReference>
<dbReference type="PANTHER" id="PTHR11566">
    <property type="entry name" value="DYNAMIN"/>
    <property type="match status" value="1"/>
</dbReference>
<evidence type="ECO:0000313" key="6">
    <source>
        <dbReference type="EMBL" id="KAG9192250.1"/>
    </source>
</evidence>